<evidence type="ECO:0000313" key="1">
    <source>
        <dbReference type="EMBL" id="MDK2595744.1"/>
    </source>
</evidence>
<name>A0ABT7EL16_9GAMM</name>
<evidence type="ECO:0000313" key="2">
    <source>
        <dbReference type="Proteomes" id="UP001231915"/>
    </source>
</evidence>
<gene>
    <name evidence="1" type="ORF">QNM18_11860</name>
</gene>
<comment type="caution">
    <text evidence="1">The sequence shown here is derived from an EMBL/GenBank/DDBJ whole genome shotgun (WGS) entry which is preliminary data.</text>
</comment>
<organism evidence="1 2">
    <name type="scientific">Pseudoalteromonas obscura</name>
    <dbReference type="NCBI Taxonomy" id="3048491"/>
    <lineage>
        <taxon>Bacteria</taxon>
        <taxon>Pseudomonadati</taxon>
        <taxon>Pseudomonadota</taxon>
        <taxon>Gammaproteobacteria</taxon>
        <taxon>Alteromonadales</taxon>
        <taxon>Pseudoalteromonadaceae</taxon>
        <taxon>Pseudoalteromonas</taxon>
    </lineage>
</organism>
<dbReference type="RefSeq" id="WP_284137352.1">
    <property type="nucleotide sequence ID" value="NZ_JASJUT010000004.1"/>
</dbReference>
<sequence>MNSPFRNLRKLQTLGLTSRDSVSDGIGAYGPSKESSIKDKFTASQFKGGQHLTISACVSISGGNTAYKAPRTAQRQFGSIPITIDKLK</sequence>
<accession>A0ABT7EL16</accession>
<reference evidence="1 2" key="1">
    <citation type="submission" date="2023-05" db="EMBL/GenBank/DDBJ databases">
        <title>Pseudoalteromonas ardens sp. nov., Pseudoalteromonas obscura sp. nov., and Pseudoalteromonas umbrosa sp. nov., isolated from the coral Montipora capitata.</title>
        <authorList>
            <person name="Thomas E.M."/>
            <person name="Smith E.M."/>
            <person name="Papke E."/>
            <person name="Shlafstein M.D."/>
            <person name="Oline D.K."/>
            <person name="Videau P."/>
            <person name="Saw J.H."/>
            <person name="Strangman W.K."/>
            <person name="Ushijima B."/>
        </authorList>
    </citation>
    <scope>NUCLEOTIDE SEQUENCE [LARGE SCALE GENOMIC DNA]</scope>
    <source>
        <strain evidence="1 2">P94</strain>
    </source>
</reference>
<dbReference type="EMBL" id="JASJUT010000004">
    <property type="protein sequence ID" value="MDK2595744.1"/>
    <property type="molecule type" value="Genomic_DNA"/>
</dbReference>
<keyword evidence="2" id="KW-1185">Reference proteome</keyword>
<proteinExistence type="predicted"/>
<protein>
    <submittedName>
        <fullName evidence="1">Uncharacterized protein</fullName>
    </submittedName>
</protein>
<dbReference type="Proteomes" id="UP001231915">
    <property type="component" value="Unassembled WGS sequence"/>
</dbReference>